<evidence type="ECO:0000313" key="4">
    <source>
        <dbReference type="EMBL" id="KMW59064.1"/>
    </source>
</evidence>
<name>A0A0J9EBI6_9RHOB</name>
<sequence>MSDSLGDGRGGPTVAQMRLYERWAAGGLALSIIGEVQGSPDFAEKPGNLVLNAQSDTERFRELARRGSANNAHLWLQLGHAGAMADAPISTPKGPSALDLPGLSCGALTLAEIQHLPGAFAQTARRAQELGFGGVEIHAAHGFLLSQFLSPLFNKRADAYGGSLGNRMRLLLETVAAVRRAVGPDFPVGLKLNATDQLEGGFQQDEALEVIAALDSTGIDLIDISGGTYFPGAPSSSDRAGSGPYFADFAGRARTRTSVPLMVTGGFKTRQQAEATLASGKADLIGLARALVVDPDLPSKWIKGAADAPRLPRFEDPPEGGVTAWYTMQITQIANGEGGLSPSDLAAAIAEYAQRDRLRHAIWSDHFRR</sequence>
<evidence type="ECO:0000256" key="1">
    <source>
        <dbReference type="ARBA" id="ARBA00022630"/>
    </source>
</evidence>
<dbReference type="PATRIC" id="fig|1675527.3.peg.4240"/>
<dbReference type="EMBL" id="LFTY01000002">
    <property type="protein sequence ID" value="KMW59064.1"/>
    <property type="molecule type" value="Genomic_DNA"/>
</dbReference>
<organism evidence="4 5">
    <name type="scientific">Candidatus Rhodobacter oscarellae</name>
    <dbReference type="NCBI Taxonomy" id="1675527"/>
    <lineage>
        <taxon>Bacteria</taxon>
        <taxon>Pseudomonadati</taxon>
        <taxon>Pseudomonadota</taxon>
        <taxon>Alphaproteobacteria</taxon>
        <taxon>Rhodobacterales</taxon>
        <taxon>Rhodobacter group</taxon>
        <taxon>Rhodobacter</taxon>
    </lineage>
</organism>
<dbReference type="PANTHER" id="PTHR43656:SF2">
    <property type="entry name" value="BINDING OXIDOREDUCTASE, PUTATIVE (AFU_ORTHOLOGUE AFUA_2G08260)-RELATED"/>
    <property type="match status" value="1"/>
</dbReference>
<comment type="caution">
    <text evidence="4">The sequence shown here is derived from an EMBL/GenBank/DDBJ whole genome shotgun (WGS) entry which is preliminary data.</text>
</comment>
<evidence type="ECO:0000256" key="2">
    <source>
        <dbReference type="ARBA" id="ARBA00023002"/>
    </source>
</evidence>
<dbReference type="Proteomes" id="UP000037178">
    <property type="component" value="Unassembled WGS sequence"/>
</dbReference>
<dbReference type="PANTHER" id="PTHR43656">
    <property type="entry name" value="BINDING OXIDOREDUCTASE, PUTATIVE (AFU_ORTHOLOGUE AFUA_2G08260)-RELATED"/>
    <property type="match status" value="1"/>
</dbReference>
<dbReference type="Gene3D" id="3.20.20.70">
    <property type="entry name" value="Aldolase class I"/>
    <property type="match status" value="1"/>
</dbReference>
<dbReference type="AlphaFoldDB" id="A0A0J9EBI6"/>
<dbReference type="Pfam" id="PF00724">
    <property type="entry name" value="Oxidored_FMN"/>
    <property type="match status" value="1"/>
</dbReference>
<keyword evidence="1" id="KW-0285">Flavoprotein</keyword>
<dbReference type="SUPFAM" id="SSF51395">
    <property type="entry name" value="FMN-linked oxidoreductases"/>
    <property type="match status" value="1"/>
</dbReference>
<reference evidence="4 5" key="1">
    <citation type="submission" date="2015-06" db="EMBL/GenBank/DDBJ databases">
        <title>Draft genome sequence of an Alphaproteobacteria species associated to the Mediterranean sponge Oscarella lobularis.</title>
        <authorList>
            <person name="Jourda C."/>
            <person name="Santini S."/>
            <person name="Claverie J.-M."/>
        </authorList>
    </citation>
    <scope>NUCLEOTIDE SEQUENCE [LARGE SCALE GENOMIC DNA]</scope>
    <source>
        <strain evidence="4">IGS</strain>
    </source>
</reference>
<dbReference type="GO" id="GO:0016491">
    <property type="term" value="F:oxidoreductase activity"/>
    <property type="evidence" value="ECO:0007669"/>
    <property type="project" value="UniProtKB-KW"/>
</dbReference>
<dbReference type="InterPro" id="IPR013785">
    <property type="entry name" value="Aldolase_TIM"/>
</dbReference>
<keyword evidence="5" id="KW-1185">Reference proteome</keyword>
<dbReference type="GO" id="GO:0010181">
    <property type="term" value="F:FMN binding"/>
    <property type="evidence" value="ECO:0007669"/>
    <property type="project" value="InterPro"/>
</dbReference>
<evidence type="ECO:0000313" key="5">
    <source>
        <dbReference type="Proteomes" id="UP000037178"/>
    </source>
</evidence>
<dbReference type="InterPro" id="IPR051799">
    <property type="entry name" value="NADH_flavin_oxidoreductase"/>
</dbReference>
<dbReference type="STRING" id="1675527.AIOL_004045"/>
<dbReference type="InterPro" id="IPR001155">
    <property type="entry name" value="OxRdtase_FMN_N"/>
</dbReference>
<proteinExistence type="predicted"/>
<protein>
    <submittedName>
        <fullName evidence="4">Oxidoreductase, FAD/FMN-binding</fullName>
    </submittedName>
</protein>
<evidence type="ECO:0000259" key="3">
    <source>
        <dbReference type="Pfam" id="PF00724"/>
    </source>
</evidence>
<keyword evidence="2" id="KW-0560">Oxidoreductase</keyword>
<gene>
    <name evidence="4" type="ORF">AIOL_004045</name>
</gene>
<accession>A0A0J9EBI6</accession>
<feature type="domain" description="NADH:flavin oxidoreductase/NADH oxidase N-terminal" evidence="3">
    <location>
        <begin position="15"/>
        <end position="305"/>
    </location>
</feature>